<dbReference type="GO" id="GO:0015740">
    <property type="term" value="P:C4-dicarboxylate transport"/>
    <property type="evidence" value="ECO:0007669"/>
    <property type="project" value="TreeGrafter"/>
</dbReference>
<feature type="domain" description="Tripartite ATP-independent periplasmic transporters DctQ component" evidence="10">
    <location>
        <begin position="39"/>
        <end position="167"/>
    </location>
</feature>
<feature type="transmembrane region" description="Helical" evidence="9">
    <location>
        <begin position="100"/>
        <end position="124"/>
    </location>
</feature>
<evidence type="ECO:0000256" key="7">
    <source>
        <dbReference type="ARBA" id="ARBA00023136"/>
    </source>
</evidence>
<proteinExistence type="inferred from homology"/>
<sequence>MISQGDSGADDRAPLFLRATGFVVRFFGAVSAALLLVVFAVVIYAVAQRYFFGRPLLWGDETTGWLLIAMILFGAAEAYRQNDHIAMDIVSSRVKGRGAILLRALFDLAVLAVAVVIAVSAWEAIAFARSFGSYTTGNFPIPSWIPQTPLLVGSVLLALMALARLGDLALRRTAP</sequence>
<dbReference type="PANTHER" id="PTHR35011:SF2">
    <property type="entry name" value="2,3-DIKETO-L-GULONATE TRAP TRANSPORTER SMALL PERMEASE PROTEIN YIAM"/>
    <property type="match status" value="1"/>
</dbReference>
<evidence type="ECO:0000256" key="6">
    <source>
        <dbReference type="ARBA" id="ARBA00022989"/>
    </source>
</evidence>
<evidence type="ECO:0000256" key="3">
    <source>
        <dbReference type="ARBA" id="ARBA00022475"/>
    </source>
</evidence>
<evidence type="ECO:0000256" key="1">
    <source>
        <dbReference type="ARBA" id="ARBA00004429"/>
    </source>
</evidence>
<dbReference type="PANTHER" id="PTHR35011">
    <property type="entry name" value="2,3-DIKETO-L-GULONATE TRAP TRANSPORTER SMALL PERMEASE PROTEIN YIAM"/>
    <property type="match status" value="1"/>
</dbReference>
<comment type="subunit">
    <text evidence="9">The complex comprises the extracytoplasmic solute receptor protein and the two transmembrane proteins.</text>
</comment>
<dbReference type="InterPro" id="IPR007387">
    <property type="entry name" value="TRAP_DctQ"/>
</dbReference>
<dbReference type="RefSeq" id="WP_220230138.1">
    <property type="nucleotide sequence ID" value="NZ_JAICBX010000004.1"/>
</dbReference>
<dbReference type="Pfam" id="PF04290">
    <property type="entry name" value="DctQ"/>
    <property type="match status" value="1"/>
</dbReference>
<keyword evidence="6 9" id="KW-1133">Transmembrane helix</keyword>
<dbReference type="AlphaFoldDB" id="A0AAE2ZRD0"/>
<evidence type="ECO:0000256" key="5">
    <source>
        <dbReference type="ARBA" id="ARBA00022692"/>
    </source>
</evidence>
<feature type="transmembrane region" description="Helical" evidence="9">
    <location>
        <begin position="144"/>
        <end position="163"/>
    </location>
</feature>
<comment type="subcellular location">
    <subcellularLocation>
        <location evidence="1 9">Cell inner membrane</location>
        <topology evidence="1 9">Multi-pass membrane protein</topology>
    </subcellularLocation>
</comment>
<comment type="function">
    <text evidence="9">Part of the tripartite ATP-independent periplasmic (TRAP) transport system.</text>
</comment>
<evidence type="ECO:0000259" key="10">
    <source>
        <dbReference type="Pfam" id="PF04290"/>
    </source>
</evidence>
<dbReference type="Proteomes" id="UP001196509">
    <property type="component" value="Unassembled WGS sequence"/>
</dbReference>
<dbReference type="EMBL" id="JAICBX010000004">
    <property type="protein sequence ID" value="MBW8639405.1"/>
    <property type="molecule type" value="Genomic_DNA"/>
</dbReference>
<organism evidence="11 12">
    <name type="scientific">Flavimaribacter sediminis</name>
    <dbReference type="NCBI Taxonomy" id="2865987"/>
    <lineage>
        <taxon>Bacteria</taxon>
        <taxon>Pseudomonadati</taxon>
        <taxon>Pseudomonadota</taxon>
        <taxon>Alphaproteobacteria</taxon>
        <taxon>Hyphomicrobiales</taxon>
        <taxon>Rhizobiaceae</taxon>
        <taxon>Flavimaribacter</taxon>
    </lineage>
</organism>
<evidence type="ECO:0000256" key="8">
    <source>
        <dbReference type="ARBA" id="ARBA00038436"/>
    </source>
</evidence>
<evidence type="ECO:0000313" key="12">
    <source>
        <dbReference type="Proteomes" id="UP001196509"/>
    </source>
</evidence>
<keyword evidence="3" id="KW-1003">Cell membrane</keyword>
<name>A0AAE2ZRD0_9HYPH</name>
<feature type="transmembrane region" description="Helical" evidence="9">
    <location>
        <begin position="62"/>
        <end position="79"/>
    </location>
</feature>
<evidence type="ECO:0000256" key="2">
    <source>
        <dbReference type="ARBA" id="ARBA00022448"/>
    </source>
</evidence>
<evidence type="ECO:0000256" key="4">
    <source>
        <dbReference type="ARBA" id="ARBA00022519"/>
    </source>
</evidence>
<gene>
    <name evidence="11" type="ORF">K1W69_19580</name>
</gene>
<accession>A0AAE2ZRD0</accession>
<reference evidence="11" key="1">
    <citation type="submission" date="2021-08" db="EMBL/GenBank/DDBJ databases">
        <title>Hoeflea bacterium WL0058 sp. nov., isolated from the sediment.</title>
        <authorList>
            <person name="Wang L."/>
            <person name="Zhang D."/>
        </authorList>
    </citation>
    <scope>NUCLEOTIDE SEQUENCE</scope>
    <source>
        <strain evidence="11">WL0058</strain>
    </source>
</reference>
<feature type="transmembrane region" description="Helical" evidence="9">
    <location>
        <begin position="22"/>
        <end position="47"/>
    </location>
</feature>
<comment type="caution">
    <text evidence="11">The sequence shown here is derived from an EMBL/GenBank/DDBJ whole genome shotgun (WGS) entry which is preliminary data.</text>
</comment>
<keyword evidence="5 9" id="KW-0812">Transmembrane</keyword>
<keyword evidence="7 9" id="KW-0472">Membrane</keyword>
<keyword evidence="4 9" id="KW-0997">Cell inner membrane</keyword>
<dbReference type="GO" id="GO:0022857">
    <property type="term" value="F:transmembrane transporter activity"/>
    <property type="evidence" value="ECO:0007669"/>
    <property type="project" value="UniProtKB-UniRule"/>
</dbReference>
<protein>
    <recommendedName>
        <fullName evidence="9">TRAP transporter small permease protein</fullName>
    </recommendedName>
</protein>
<comment type="similarity">
    <text evidence="8 9">Belongs to the TRAP transporter small permease family.</text>
</comment>
<evidence type="ECO:0000256" key="9">
    <source>
        <dbReference type="RuleBase" id="RU369079"/>
    </source>
</evidence>
<evidence type="ECO:0000313" key="11">
    <source>
        <dbReference type="EMBL" id="MBW8639405.1"/>
    </source>
</evidence>
<keyword evidence="12" id="KW-1185">Reference proteome</keyword>
<dbReference type="InterPro" id="IPR055348">
    <property type="entry name" value="DctQ"/>
</dbReference>
<dbReference type="GO" id="GO:0005886">
    <property type="term" value="C:plasma membrane"/>
    <property type="evidence" value="ECO:0007669"/>
    <property type="project" value="UniProtKB-SubCell"/>
</dbReference>
<keyword evidence="2 9" id="KW-0813">Transport</keyword>